<keyword evidence="2" id="KW-1185">Reference proteome</keyword>
<dbReference type="AlphaFoldDB" id="A0A3N0DYL5"/>
<organism evidence="1 2">
    <name type="scientific">Halostreptopolyspora alba</name>
    <dbReference type="NCBI Taxonomy" id="2487137"/>
    <lineage>
        <taxon>Bacteria</taxon>
        <taxon>Bacillati</taxon>
        <taxon>Actinomycetota</taxon>
        <taxon>Actinomycetes</taxon>
        <taxon>Streptosporangiales</taxon>
        <taxon>Nocardiopsidaceae</taxon>
        <taxon>Halostreptopolyspora</taxon>
    </lineage>
</organism>
<feature type="non-terminal residue" evidence="1">
    <location>
        <position position="1"/>
    </location>
</feature>
<sequence length="82" mass="8895">DAGRHRSTDTVDWTIEDYPEVELTATTDPMTSDPIQVDTTTPGTASVTWTYSTDDEEQTATVDITPAGTAGHTHDGEITYHP</sequence>
<name>A0A3N0DYL5_9ACTN</name>
<evidence type="ECO:0000313" key="2">
    <source>
        <dbReference type="Proteomes" id="UP000269198"/>
    </source>
</evidence>
<proteinExistence type="predicted"/>
<dbReference type="EMBL" id="RJMB01000035">
    <property type="protein sequence ID" value="RNL80698.1"/>
    <property type="molecule type" value="Genomic_DNA"/>
</dbReference>
<accession>A0A3N0DYL5</accession>
<evidence type="ECO:0000313" key="1">
    <source>
        <dbReference type="EMBL" id="RNL80698.1"/>
    </source>
</evidence>
<protein>
    <submittedName>
        <fullName evidence="1">Uncharacterized protein</fullName>
    </submittedName>
</protein>
<gene>
    <name evidence="1" type="ORF">EFW17_22435</name>
</gene>
<comment type="caution">
    <text evidence="1">The sequence shown here is derived from an EMBL/GenBank/DDBJ whole genome shotgun (WGS) entry which is preliminary data.</text>
</comment>
<reference evidence="1 2" key="1">
    <citation type="submission" date="2018-11" db="EMBL/GenBank/DDBJ databases">
        <title>The genome draft of YIM 96095.</title>
        <authorList>
            <person name="Tang S.-K."/>
            <person name="Chunyu W.-X."/>
            <person name="Feng Y.-Z."/>
        </authorList>
    </citation>
    <scope>NUCLEOTIDE SEQUENCE [LARGE SCALE GENOMIC DNA]</scope>
    <source>
        <strain evidence="1 2">YIM 96095</strain>
    </source>
</reference>
<dbReference type="RefSeq" id="WP_393916755.1">
    <property type="nucleotide sequence ID" value="NZ_RJMB01000035.1"/>
</dbReference>
<dbReference type="Proteomes" id="UP000269198">
    <property type="component" value="Unassembled WGS sequence"/>
</dbReference>